<protein>
    <submittedName>
        <fullName evidence="5">SCO family protein</fullName>
    </submittedName>
</protein>
<keyword evidence="3" id="KW-1015">Disulfide bond</keyword>
<keyword evidence="4" id="KW-0812">Transmembrane</keyword>
<comment type="similarity">
    <text evidence="1">Belongs to the SCO1/2 family.</text>
</comment>
<dbReference type="InterPro" id="IPR003782">
    <property type="entry name" value="SCO1/SenC"/>
</dbReference>
<evidence type="ECO:0000256" key="3">
    <source>
        <dbReference type="PIRSR" id="PIRSR603782-2"/>
    </source>
</evidence>
<organism evidence="5 6">
    <name type="scientific">Ilyomonas limi</name>
    <dbReference type="NCBI Taxonomy" id="2575867"/>
    <lineage>
        <taxon>Bacteria</taxon>
        <taxon>Pseudomonadati</taxon>
        <taxon>Bacteroidota</taxon>
        <taxon>Chitinophagia</taxon>
        <taxon>Chitinophagales</taxon>
        <taxon>Chitinophagaceae</taxon>
        <taxon>Ilyomonas</taxon>
    </lineage>
</organism>
<dbReference type="CDD" id="cd02968">
    <property type="entry name" value="SCO"/>
    <property type="match status" value="1"/>
</dbReference>
<feature type="disulfide bond" description="Redox-active" evidence="3">
    <location>
        <begin position="92"/>
        <end position="96"/>
    </location>
</feature>
<sequence length="269" mass="30812">MRRTTILALCIALLIPIIGYLLAKYASEHSIDMPRHYLPDSVVNRVEDGKMMQDTVWHTVANIRLQNQFGDTVSLYDIQNKMIVADFFFTSCAGICPTLTKNMAKLQRSFARGGDQYHRIDTSIVQFVSFTIDPERDSASRLKAYADHFGVNHDNWWFLTGNRDSIYNFIFEQLRVDKYSNEPIDSNFVHTNRFVLIDKMHKVRGYYDGTDSAALGKLAHDIGILMVEKATNPEPLPFDPVLMAIFFAVTIVVVVIAIRLLFRKNRINP</sequence>
<dbReference type="GO" id="GO:0046872">
    <property type="term" value="F:metal ion binding"/>
    <property type="evidence" value="ECO:0007669"/>
    <property type="project" value="UniProtKB-KW"/>
</dbReference>
<evidence type="ECO:0000256" key="1">
    <source>
        <dbReference type="ARBA" id="ARBA00010996"/>
    </source>
</evidence>
<keyword evidence="4" id="KW-0472">Membrane</keyword>
<reference evidence="5 6" key="1">
    <citation type="submission" date="2019-05" db="EMBL/GenBank/DDBJ databases">
        <title>Panacibacter sp. strain 17mud1-8 Genome sequencing and assembly.</title>
        <authorList>
            <person name="Chhetri G."/>
        </authorList>
    </citation>
    <scope>NUCLEOTIDE SEQUENCE [LARGE SCALE GENOMIC DNA]</scope>
    <source>
        <strain evidence="5 6">17mud1-8</strain>
    </source>
</reference>
<dbReference type="SUPFAM" id="SSF52833">
    <property type="entry name" value="Thioredoxin-like"/>
    <property type="match status" value="1"/>
</dbReference>
<feature type="binding site" evidence="2">
    <location>
        <position position="92"/>
    </location>
    <ligand>
        <name>Cu cation</name>
        <dbReference type="ChEBI" id="CHEBI:23378"/>
    </ligand>
</feature>
<dbReference type="OrthoDB" id="9811998at2"/>
<keyword evidence="6" id="KW-1185">Reference proteome</keyword>
<dbReference type="AlphaFoldDB" id="A0A4U3KZT3"/>
<dbReference type="Proteomes" id="UP000305848">
    <property type="component" value="Unassembled WGS sequence"/>
</dbReference>
<dbReference type="RefSeq" id="WP_137262163.1">
    <property type="nucleotide sequence ID" value="NZ_SZQL01000009.1"/>
</dbReference>
<evidence type="ECO:0000313" key="6">
    <source>
        <dbReference type="Proteomes" id="UP000305848"/>
    </source>
</evidence>
<feature type="binding site" evidence="2">
    <location>
        <position position="96"/>
    </location>
    <ligand>
        <name>Cu cation</name>
        <dbReference type="ChEBI" id="CHEBI:23378"/>
    </ligand>
</feature>
<dbReference type="Gene3D" id="3.40.30.10">
    <property type="entry name" value="Glutaredoxin"/>
    <property type="match status" value="1"/>
</dbReference>
<keyword evidence="4" id="KW-1133">Transmembrane helix</keyword>
<evidence type="ECO:0000256" key="2">
    <source>
        <dbReference type="PIRSR" id="PIRSR603782-1"/>
    </source>
</evidence>
<gene>
    <name evidence="5" type="ORF">FC093_12665</name>
</gene>
<evidence type="ECO:0000256" key="4">
    <source>
        <dbReference type="SAM" id="Phobius"/>
    </source>
</evidence>
<comment type="caution">
    <text evidence="5">The sequence shown here is derived from an EMBL/GenBank/DDBJ whole genome shotgun (WGS) entry which is preliminary data.</text>
</comment>
<accession>A0A4U3KZT3</accession>
<proteinExistence type="inferred from homology"/>
<keyword evidence="2" id="KW-0479">Metal-binding</keyword>
<name>A0A4U3KZT3_9BACT</name>
<feature type="binding site" evidence="2">
    <location>
        <position position="190"/>
    </location>
    <ligand>
        <name>Cu cation</name>
        <dbReference type="ChEBI" id="CHEBI:23378"/>
    </ligand>
</feature>
<dbReference type="InterPro" id="IPR036249">
    <property type="entry name" value="Thioredoxin-like_sf"/>
</dbReference>
<dbReference type="PANTHER" id="PTHR12151:SF25">
    <property type="entry name" value="LINALOOL DEHYDRATASE_ISOMERASE DOMAIN-CONTAINING PROTEIN"/>
    <property type="match status" value="1"/>
</dbReference>
<evidence type="ECO:0000313" key="5">
    <source>
        <dbReference type="EMBL" id="TKK68060.1"/>
    </source>
</evidence>
<dbReference type="PANTHER" id="PTHR12151">
    <property type="entry name" value="ELECTRON TRANSPORT PROTIN SCO1/SENC FAMILY MEMBER"/>
    <property type="match status" value="1"/>
</dbReference>
<dbReference type="Pfam" id="PF02630">
    <property type="entry name" value="SCO1-SenC"/>
    <property type="match status" value="1"/>
</dbReference>
<feature type="transmembrane region" description="Helical" evidence="4">
    <location>
        <begin position="241"/>
        <end position="262"/>
    </location>
</feature>
<dbReference type="EMBL" id="SZQL01000009">
    <property type="protein sequence ID" value="TKK68060.1"/>
    <property type="molecule type" value="Genomic_DNA"/>
</dbReference>
<keyword evidence="2" id="KW-0186">Copper</keyword>